<dbReference type="Gene3D" id="3.30.70.1290">
    <property type="entry name" value="Transposase IS200-like"/>
    <property type="match status" value="1"/>
</dbReference>
<proteinExistence type="predicted"/>
<organism evidence="1">
    <name type="scientific">Roseihalotalea indica</name>
    <dbReference type="NCBI Taxonomy" id="2867963"/>
    <lineage>
        <taxon>Bacteria</taxon>
        <taxon>Pseudomonadati</taxon>
        <taxon>Bacteroidota</taxon>
        <taxon>Cytophagia</taxon>
        <taxon>Cytophagales</taxon>
        <taxon>Catalimonadaceae</taxon>
        <taxon>Roseihalotalea</taxon>
    </lineage>
</organism>
<dbReference type="GO" id="GO:0006313">
    <property type="term" value="P:DNA transposition"/>
    <property type="evidence" value="ECO:0007669"/>
    <property type="project" value="InterPro"/>
</dbReference>
<reference evidence="1" key="1">
    <citation type="journal article" date="2023" name="Comput. Struct. Biotechnol. J.">
        <title>Discovery of a novel marine Bacteroidetes with a rich repertoire of carbohydrate-active enzymes.</title>
        <authorList>
            <person name="Chen B."/>
            <person name="Liu G."/>
            <person name="Chen Q."/>
            <person name="Wang H."/>
            <person name="Liu L."/>
            <person name="Tang K."/>
        </authorList>
    </citation>
    <scope>NUCLEOTIDE SEQUENCE</scope>
    <source>
        <strain evidence="1">TK19036</strain>
    </source>
</reference>
<dbReference type="GO" id="GO:0004803">
    <property type="term" value="F:transposase activity"/>
    <property type="evidence" value="ECO:0007669"/>
    <property type="project" value="InterPro"/>
</dbReference>
<dbReference type="AlphaFoldDB" id="A0AA49JJR6"/>
<evidence type="ECO:0008006" key="2">
    <source>
        <dbReference type="Google" id="ProtNLM"/>
    </source>
</evidence>
<protein>
    <recommendedName>
        <fullName evidence="2">Transposase</fullName>
    </recommendedName>
</protein>
<reference evidence="1" key="2">
    <citation type="journal article" date="2024" name="Antonie Van Leeuwenhoek">
        <title>Roseihalotalea indica gen. nov., sp. nov., a halophilic Bacteroidetes from mesopelagic Southwest Indian Ocean with higher carbohydrate metabolic potential.</title>
        <authorList>
            <person name="Chen B."/>
            <person name="Zhang M."/>
            <person name="Lin D."/>
            <person name="Ye J."/>
            <person name="Tang K."/>
        </authorList>
    </citation>
    <scope>NUCLEOTIDE SEQUENCE</scope>
    <source>
        <strain evidence="1">TK19036</strain>
    </source>
</reference>
<evidence type="ECO:0000313" key="1">
    <source>
        <dbReference type="EMBL" id="WKN39930.1"/>
    </source>
</evidence>
<dbReference type="EMBL" id="CP120682">
    <property type="protein sequence ID" value="WKN39930.1"/>
    <property type="molecule type" value="Genomic_DNA"/>
</dbReference>
<sequence>MSYSRLRNYAFHAGPNHLHTLLFPTNPDKPLNRLVSEGKRFMAYAIVNKLKTLEKHSLLQQLIEGVQVNERKKGKKHQVFRLSFDARLCLTEKMLEQKLDYIHHNPVSGKWNLVDDFTRYLHSSAAYYELGSPNRYVTHYREVSGE</sequence>
<dbReference type="SUPFAM" id="SSF143422">
    <property type="entry name" value="Transposase IS200-like"/>
    <property type="match status" value="1"/>
</dbReference>
<dbReference type="InterPro" id="IPR036515">
    <property type="entry name" value="Transposase_17_sf"/>
</dbReference>
<accession>A0AA49JJR6</accession>
<gene>
    <name evidence="1" type="ORF">K4G66_14650</name>
</gene>
<name>A0AA49JJR6_9BACT</name>
<dbReference type="GO" id="GO:0003677">
    <property type="term" value="F:DNA binding"/>
    <property type="evidence" value="ECO:0007669"/>
    <property type="project" value="InterPro"/>
</dbReference>